<evidence type="ECO:0000259" key="1">
    <source>
        <dbReference type="PROSITE" id="PS50853"/>
    </source>
</evidence>
<dbReference type="InterPro" id="IPR013783">
    <property type="entry name" value="Ig-like_fold"/>
</dbReference>
<dbReference type="InterPro" id="IPR050713">
    <property type="entry name" value="RTP_Phos/Ushers"/>
</dbReference>
<name>A0A9W9Z0Q1_9CNID</name>
<dbReference type="Gene3D" id="2.60.120.260">
    <property type="entry name" value="Galactose-binding domain-like"/>
    <property type="match status" value="1"/>
</dbReference>
<dbReference type="EMBL" id="MU826833">
    <property type="protein sequence ID" value="KAJ7373021.1"/>
    <property type="molecule type" value="Genomic_DNA"/>
</dbReference>
<organism evidence="2 3">
    <name type="scientific">Desmophyllum pertusum</name>
    <dbReference type="NCBI Taxonomy" id="174260"/>
    <lineage>
        <taxon>Eukaryota</taxon>
        <taxon>Metazoa</taxon>
        <taxon>Cnidaria</taxon>
        <taxon>Anthozoa</taxon>
        <taxon>Hexacorallia</taxon>
        <taxon>Scleractinia</taxon>
        <taxon>Caryophylliina</taxon>
        <taxon>Caryophylliidae</taxon>
        <taxon>Desmophyllum</taxon>
    </lineage>
</organism>
<reference evidence="2" key="1">
    <citation type="submission" date="2023-01" db="EMBL/GenBank/DDBJ databases">
        <title>Genome assembly of the deep-sea coral Lophelia pertusa.</title>
        <authorList>
            <person name="Herrera S."/>
            <person name="Cordes E."/>
        </authorList>
    </citation>
    <scope>NUCLEOTIDE SEQUENCE</scope>
    <source>
        <strain evidence="2">USNM1676648</strain>
        <tissue evidence="2">Polyp</tissue>
    </source>
</reference>
<dbReference type="Gene3D" id="2.20.100.10">
    <property type="entry name" value="Thrombospondin type-1 (TSP1) repeat"/>
    <property type="match status" value="1"/>
</dbReference>
<dbReference type="PROSITE" id="PS50853">
    <property type="entry name" value="FN3"/>
    <property type="match status" value="2"/>
</dbReference>
<dbReference type="CDD" id="cd00063">
    <property type="entry name" value="FN3"/>
    <property type="match status" value="2"/>
</dbReference>
<dbReference type="GO" id="GO:0016020">
    <property type="term" value="C:membrane"/>
    <property type="evidence" value="ECO:0007669"/>
    <property type="project" value="UniProtKB-SubCell"/>
</dbReference>
<feature type="domain" description="Fibronectin type-III" evidence="1">
    <location>
        <begin position="332"/>
        <end position="425"/>
    </location>
</feature>
<dbReference type="SUPFAM" id="SSF49265">
    <property type="entry name" value="Fibronectin type III"/>
    <property type="match status" value="1"/>
</dbReference>
<dbReference type="SMART" id="SM00060">
    <property type="entry name" value="FN3"/>
    <property type="match status" value="2"/>
</dbReference>
<dbReference type="PANTHER" id="PTHR46957">
    <property type="entry name" value="CYTOKINE RECEPTOR"/>
    <property type="match status" value="1"/>
</dbReference>
<dbReference type="SMART" id="SM00209">
    <property type="entry name" value="TSP1"/>
    <property type="match status" value="1"/>
</dbReference>
<comment type="caution">
    <text evidence="2">The sequence shown here is derived from an EMBL/GenBank/DDBJ whole genome shotgun (WGS) entry which is preliminary data.</text>
</comment>
<dbReference type="InterPro" id="IPR000884">
    <property type="entry name" value="TSP1_rpt"/>
</dbReference>
<gene>
    <name evidence="2" type="ORF">OS493_015493</name>
</gene>
<evidence type="ECO:0000313" key="3">
    <source>
        <dbReference type="Proteomes" id="UP001163046"/>
    </source>
</evidence>
<dbReference type="SUPFAM" id="SSF82895">
    <property type="entry name" value="TSP-1 type 1 repeat"/>
    <property type="match status" value="1"/>
</dbReference>
<dbReference type="OrthoDB" id="6381660at2759"/>
<dbReference type="Pfam" id="PF00090">
    <property type="entry name" value="TSP_1"/>
    <property type="match status" value="1"/>
</dbReference>
<sequence>MAGYRGRTFFLCPLTGKYDFYFSCNYACDWIIKESEQSQSAITGGNTDMGMPPQDFNQFRAVPSANFTEGHAYYIEILLFQPADGGHFHLKVKDPRSNTSVTINKESLVAYQENGQYDPQYPGEWEAWSPCSTPCGPDGRQSRNRSCLIYPSIFNYSTDGYELTESRACNTEVLPCKQDSCKALPIILSNNNLTSFTIPFNASILPDDPAEGQQSLDEHPPVWCFNDSVASYLELNFTDLYYICAIETQGVATTEPSERHMSPRTFLRFWSKLQLITVFEGNTYEDPFSRKINNLTEGNLVASSIRIWPVQSNAGCMRLKVYGQLAKAPSLPPANISVTATAANTIFISWEEVSEQERNGIVQLYKVYVTNGDQVVEHESIIDADVTSLEVSNLADNSFYCVQLLAYTVADGPLSACVNVTTLKKVPADAPQNVQVYNTSSKSLMVRWDHWRSYFAKGAVEGYHIDIKITQNNSIIKHIPLLGLEETFEVTDGLKKYSSTV</sequence>
<dbReference type="InterPro" id="IPR003961">
    <property type="entry name" value="FN3_dom"/>
</dbReference>
<dbReference type="Gene3D" id="2.60.40.10">
    <property type="entry name" value="Immunoglobulins"/>
    <property type="match status" value="2"/>
</dbReference>
<dbReference type="Proteomes" id="UP001163046">
    <property type="component" value="Unassembled WGS sequence"/>
</dbReference>
<dbReference type="Pfam" id="PF00041">
    <property type="entry name" value="fn3"/>
    <property type="match status" value="1"/>
</dbReference>
<dbReference type="InterPro" id="IPR036116">
    <property type="entry name" value="FN3_sf"/>
</dbReference>
<feature type="domain" description="Fibronectin type-III" evidence="1">
    <location>
        <begin position="430"/>
        <end position="501"/>
    </location>
</feature>
<accession>A0A9W9Z0Q1</accession>
<evidence type="ECO:0000313" key="2">
    <source>
        <dbReference type="EMBL" id="KAJ7373021.1"/>
    </source>
</evidence>
<dbReference type="PROSITE" id="PS50092">
    <property type="entry name" value="TSP1"/>
    <property type="match status" value="1"/>
</dbReference>
<protein>
    <recommendedName>
        <fullName evidence="1">Fibronectin type-III domain-containing protein</fullName>
    </recommendedName>
</protein>
<dbReference type="PANTHER" id="PTHR46957:SF3">
    <property type="entry name" value="CYTOKINE RECEPTOR"/>
    <property type="match status" value="1"/>
</dbReference>
<proteinExistence type="predicted"/>
<keyword evidence="3" id="KW-1185">Reference proteome</keyword>
<dbReference type="InterPro" id="IPR036383">
    <property type="entry name" value="TSP1_rpt_sf"/>
</dbReference>
<dbReference type="AlphaFoldDB" id="A0A9W9Z0Q1"/>